<gene>
    <name evidence="1" type="ORF">A4M41_23250</name>
</gene>
<dbReference type="AlphaFoldDB" id="A0A625PQ20"/>
<evidence type="ECO:0000313" key="1">
    <source>
        <dbReference type="EMBL" id="ECZ9813252.1"/>
    </source>
</evidence>
<reference evidence="1" key="1">
    <citation type="submission" date="2018-07" db="EMBL/GenBank/DDBJ databases">
        <authorList>
            <person name="Ashton P.M."/>
            <person name="Dallman T."/>
            <person name="Nair S."/>
            <person name="De Pinna E."/>
            <person name="Peters T."/>
            <person name="Grant K."/>
        </authorList>
    </citation>
    <scope>NUCLEOTIDE SEQUENCE</scope>
    <source>
        <strain evidence="1">127426</strain>
    </source>
</reference>
<dbReference type="EMBL" id="AALIND010000037">
    <property type="protein sequence ID" value="ECZ9813252.1"/>
    <property type="molecule type" value="Genomic_DNA"/>
</dbReference>
<proteinExistence type="predicted"/>
<organism evidence="1">
    <name type="scientific">Salmonella enteritidis</name>
    <dbReference type="NCBI Taxonomy" id="149539"/>
    <lineage>
        <taxon>Bacteria</taxon>
        <taxon>Pseudomonadati</taxon>
        <taxon>Pseudomonadota</taxon>
        <taxon>Gammaproteobacteria</taxon>
        <taxon>Enterobacterales</taxon>
        <taxon>Enterobacteriaceae</taxon>
        <taxon>Salmonella</taxon>
    </lineage>
</organism>
<name>A0A625PQ20_SALEN</name>
<comment type="caution">
    <text evidence="1">The sequence shown here is derived from an EMBL/GenBank/DDBJ whole genome shotgun (WGS) entry which is preliminary data.</text>
</comment>
<accession>A0A625PQ20</accession>
<protein>
    <submittedName>
        <fullName evidence="1">Uncharacterized protein</fullName>
    </submittedName>
</protein>
<sequence>MSQVISMPTRTNTLLSLINIETAMLAGKPVTELAQAYFNIVNDHDLVMSPAINDLINSIQELVSRGDKQAWEAAEAAWWTALSQSELDTLASPESVPWYLNGQAYYGGGICPGEMLEPTAYDAKCPECQKDATCTEYERVEGGAINYYQRWSCPHCGYAADNGAHRYD</sequence>